<keyword evidence="2" id="KW-1185">Reference proteome</keyword>
<evidence type="ECO:0000313" key="1">
    <source>
        <dbReference type="EMBL" id="KAJ9098131.1"/>
    </source>
</evidence>
<comment type="caution">
    <text evidence="1">The sequence shown here is derived from an EMBL/GenBank/DDBJ whole genome shotgun (WGS) entry which is preliminary data.</text>
</comment>
<sequence length="227" mass="24583">MPRHILSRSSAGQGSPSDAQSSPHISPKTLSASQFENGQRIPSADYYPPTWESHPILPGPPPKRPEKDHHRKSPFPERDLWSTPLRLPPSSSSAMVGEGDGRGWGGRGPARSENSVFPGVNSWPTSSALSATATAAISTSPIAAPSPVISPLPAAATSQHHTPRPQPAAIAPPYMPSPPRYPITPSYPPEVRRRPGRVEDCHERDHHWYTWMCCLRGKARKGIEVVG</sequence>
<dbReference type="EMBL" id="JASBWT010000015">
    <property type="protein sequence ID" value="KAJ9098131.1"/>
    <property type="molecule type" value="Genomic_DNA"/>
</dbReference>
<protein>
    <submittedName>
        <fullName evidence="1">Uncharacterized protein</fullName>
    </submittedName>
</protein>
<gene>
    <name evidence="1" type="ORF">QFC21_004460</name>
</gene>
<organism evidence="1 2">
    <name type="scientific">Naganishia friedmannii</name>
    <dbReference type="NCBI Taxonomy" id="89922"/>
    <lineage>
        <taxon>Eukaryota</taxon>
        <taxon>Fungi</taxon>
        <taxon>Dikarya</taxon>
        <taxon>Basidiomycota</taxon>
        <taxon>Agaricomycotina</taxon>
        <taxon>Tremellomycetes</taxon>
        <taxon>Filobasidiales</taxon>
        <taxon>Filobasidiaceae</taxon>
        <taxon>Naganishia</taxon>
    </lineage>
</organism>
<accession>A0ACC2VH19</accession>
<dbReference type="Proteomes" id="UP001227268">
    <property type="component" value="Unassembled WGS sequence"/>
</dbReference>
<evidence type="ECO:0000313" key="2">
    <source>
        <dbReference type="Proteomes" id="UP001227268"/>
    </source>
</evidence>
<reference evidence="1" key="1">
    <citation type="submission" date="2023-04" db="EMBL/GenBank/DDBJ databases">
        <title>Draft Genome sequencing of Naganishia species isolated from polar environments using Oxford Nanopore Technology.</title>
        <authorList>
            <person name="Leo P."/>
            <person name="Venkateswaran K."/>
        </authorList>
    </citation>
    <scope>NUCLEOTIDE SEQUENCE</scope>
    <source>
        <strain evidence="1">MNA-CCFEE 5423</strain>
    </source>
</reference>
<proteinExistence type="predicted"/>
<name>A0ACC2VH19_9TREE</name>